<reference evidence="1 2" key="1">
    <citation type="journal article" date="2012" name="Stand. Genomic Sci.">
        <title>Genome sequence of the orange-pigmented seawater bacterium Owenweeksia hongkongensis type strain (UST20020801(T)).</title>
        <authorList>
            <person name="Riedel T."/>
            <person name="Held B."/>
            <person name="Nolan M."/>
            <person name="Lucas S."/>
            <person name="Lapidus A."/>
            <person name="Tice H."/>
            <person name="Del Rio T.G."/>
            <person name="Cheng J.F."/>
            <person name="Han C."/>
            <person name="Tapia R."/>
            <person name="Goodwin L.A."/>
            <person name="Pitluck S."/>
            <person name="Liolios K."/>
            <person name="Mavromatis K."/>
            <person name="Pagani I."/>
            <person name="Ivanova N."/>
            <person name="Mikhailova N."/>
            <person name="Pati A."/>
            <person name="Chen A."/>
            <person name="Palaniappan K."/>
            <person name="Rohde M."/>
            <person name="Tindall B.J."/>
            <person name="Detter J.C."/>
            <person name="Goker M."/>
            <person name="Woyke T."/>
            <person name="Bristow J."/>
            <person name="Eisen J.A."/>
            <person name="Markowitz V."/>
            <person name="Hugenholtz P."/>
            <person name="Klenk H.P."/>
            <person name="Kyrpides N.C."/>
        </authorList>
    </citation>
    <scope>NUCLEOTIDE SEQUENCE</scope>
    <source>
        <strain evidence="2">DSM 17368 / JCM 12287 / NRRL B-23963</strain>
    </source>
</reference>
<evidence type="ECO:0000313" key="1">
    <source>
        <dbReference type="EMBL" id="AEV34143.1"/>
    </source>
</evidence>
<gene>
    <name evidence="1" type="ordered locus">Oweho_3192</name>
</gene>
<dbReference type="EMBL" id="CP003156">
    <property type="protein sequence ID" value="AEV34143.1"/>
    <property type="molecule type" value="Genomic_DNA"/>
</dbReference>
<dbReference type="OrthoDB" id="934761at2"/>
<dbReference type="HOGENOM" id="CLU_535110_0_0_10"/>
<dbReference type="AlphaFoldDB" id="G8R3Q6"/>
<accession>G8R3Q6</accession>
<dbReference type="Proteomes" id="UP000005631">
    <property type="component" value="Chromosome"/>
</dbReference>
<proteinExistence type="predicted"/>
<dbReference type="RefSeq" id="WP_014203490.1">
    <property type="nucleotide sequence ID" value="NC_016599.1"/>
</dbReference>
<organism evidence="1 2">
    <name type="scientific">Owenweeksia hongkongensis (strain DSM 17368 / CIP 108786 / JCM 12287 / NRRL B-23963 / UST20020801)</name>
    <dbReference type="NCBI Taxonomy" id="926562"/>
    <lineage>
        <taxon>Bacteria</taxon>
        <taxon>Pseudomonadati</taxon>
        <taxon>Bacteroidota</taxon>
        <taxon>Flavobacteriia</taxon>
        <taxon>Flavobacteriales</taxon>
        <taxon>Owenweeksiaceae</taxon>
        <taxon>Owenweeksia</taxon>
    </lineage>
</organism>
<sequence length="509" mass="57412">MSVTLVTQPDTVEQSGSFLNVAAASDNEYAQAGEYYQEYLRFSALPNTFQQIEFIWNNGETSITVLFNTSYSNGNFTVKLPGGLIGTNLSTWIENSAIPDFQNIKQLTDDFTFSFATPDKILVKAKNKGAKYDVQITHSTTAITQQAKVTGVDAIRRSNFTIPISIFYSHFLSNTFNEIEYLPHPIANKVHIDIADELKHQHTSLWPSPGGTQSQDVSKMVLKYFIRYGEAYGSPLQYFQQTKTATKYLLPGGRSKTDIRKNGSFLSSLNGMAKWLTHRSTRKVSPTEPIYLYYMPLATATQNRVRAKLFFTDGTTQNMEPANLNVQAYSLWMIKIGLQEFASSVQQGKVITSWSVTVYNSNLTTALSNTAFFELDQSKNIDEIHILYRNSFGVPDVYRFTGEVGHFTNFNKTAANLYVDTPTADTDRTQVHTESYYQKSIEINTQYFEKQEQDQLIDFLNSKDYFLLLSDGEKVPVTISAGTLGNHTSNSGRRNAHTFTINLDPEKYA</sequence>
<dbReference type="KEGG" id="oho:Oweho_3192"/>
<protein>
    <submittedName>
        <fullName evidence="1">Uncharacterized protein</fullName>
    </submittedName>
</protein>
<dbReference type="STRING" id="926562.Oweho_3192"/>
<name>G8R3Q6_OWEHD</name>
<evidence type="ECO:0000313" key="2">
    <source>
        <dbReference type="Proteomes" id="UP000005631"/>
    </source>
</evidence>
<keyword evidence="2" id="KW-1185">Reference proteome</keyword>